<dbReference type="EMBL" id="HBKN01016512">
    <property type="protein sequence ID" value="CAE2295006.1"/>
    <property type="molecule type" value="Transcribed_RNA"/>
</dbReference>
<evidence type="ECO:0000256" key="2">
    <source>
        <dbReference type="ARBA" id="ARBA00022917"/>
    </source>
</evidence>
<sequence length="121" mass="13061">MPAILIHVVRHVALKYLPICGYLILCFSTAECDGAQVGIGGSENFYSVFESELADHVPVIHASIAGCRIIGRLCVGNSKGLLLPNTTTDQEMLHIRNSLPDSVVVQVSQPILIAACLDVRY</sequence>
<dbReference type="Gene3D" id="3.75.10.10">
    <property type="entry name" value="L-arginine/glycine Amidinotransferase, Chain A"/>
    <property type="match status" value="1"/>
</dbReference>
<keyword evidence="1" id="KW-0396">Initiation factor</keyword>
<keyword evidence="2" id="KW-0648">Protein biosynthesis</keyword>
<proteinExistence type="predicted"/>
<dbReference type="PANTHER" id="PTHR10784">
    <property type="entry name" value="TRANSLATION INITIATION FACTOR 6"/>
    <property type="match status" value="1"/>
</dbReference>
<dbReference type="Pfam" id="PF01912">
    <property type="entry name" value="eIF-6"/>
    <property type="match status" value="1"/>
</dbReference>
<protein>
    <submittedName>
        <fullName evidence="3">Uncharacterized protein</fullName>
    </submittedName>
</protein>
<evidence type="ECO:0000313" key="3">
    <source>
        <dbReference type="EMBL" id="CAE2295006.1"/>
    </source>
</evidence>
<dbReference type="GO" id="GO:0043022">
    <property type="term" value="F:ribosome binding"/>
    <property type="evidence" value="ECO:0007669"/>
    <property type="project" value="InterPro"/>
</dbReference>
<accession>A0A7S4NM54</accession>
<dbReference type="GO" id="GO:0042256">
    <property type="term" value="P:cytosolic ribosome assembly"/>
    <property type="evidence" value="ECO:0007669"/>
    <property type="project" value="InterPro"/>
</dbReference>
<dbReference type="GO" id="GO:0003743">
    <property type="term" value="F:translation initiation factor activity"/>
    <property type="evidence" value="ECO:0007669"/>
    <property type="project" value="UniProtKB-KW"/>
</dbReference>
<dbReference type="InterPro" id="IPR002769">
    <property type="entry name" value="eIF6"/>
</dbReference>
<dbReference type="SMART" id="SM00654">
    <property type="entry name" value="eIF6"/>
    <property type="match status" value="1"/>
</dbReference>
<evidence type="ECO:0000256" key="1">
    <source>
        <dbReference type="ARBA" id="ARBA00022540"/>
    </source>
</evidence>
<gene>
    <name evidence="3" type="ORF">GTHE00462_LOCUS12951</name>
</gene>
<dbReference type="AlphaFoldDB" id="A0A7S4NM54"/>
<organism evidence="3">
    <name type="scientific">Guillardia theta</name>
    <name type="common">Cryptophyte</name>
    <name type="synonym">Cryptomonas phi</name>
    <dbReference type="NCBI Taxonomy" id="55529"/>
    <lineage>
        <taxon>Eukaryota</taxon>
        <taxon>Cryptophyceae</taxon>
        <taxon>Pyrenomonadales</taxon>
        <taxon>Geminigeraceae</taxon>
        <taxon>Guillardia</taxon>
    </lineage>
</organism>
<reference evidence="3" key="1">
    <citation type="submission" date="2021-01" db="EMBL/GenBank/DDBJ databases">
        <authorList>
            <person name="Corre E."/>
            <person name="Pelletier E."/>
            <person name="Niang G."/>
            <person name="Scheremetjew M."/>
            <person name="Finn R."/>
            <person name="Kale V."/>
            <person name="Holt S."/>
            <person name="Cochrane G."/>
            <person name="Meng A."/>
            <person name="Brown T."/>
            <person name="Cohen L."/>
        </authorList>
    </citation>
    <scope>NUCLEOTIDE SEQUENCE</scope>
    <source>
        <strain evidence="3">CCMP 2712</strain>
    </source>
</reference>
<name>A0A7S4NM54_GUITH</name>
<dbReference type="SUPFAM" id="SSF55909">
    <property type="entry name" value="Pentein"/>
    <property type="match status" value="1"/>
</dbReference>